<keyword evidence="1" id="KW-0472">Membrane</keyword>
<accession>D6SSU5</accession>
<dbReference type="SMART" id="SM00028">
    <property type="entry name" value="TPR"/>
    <property type="match status" value="3"/>
</dbReference>
<organism evidence="3 4">
    <name type="scientific">Desulfonatronospira thiodismutans ASO3-1</name>
    <dbReference type="NCBI Taxonomy" id="555779"/>
    <lineage>
        <taxon>Bacteria</taxon>
        <taxon>Pseudomonadati</taxon>
        <taxon>Thermodesulfobacteriota</taxon>
        <taxon>Desulfovibrionia</taxon>
        <taxon>Desulfovibrionales</taxon>
        <taxon>Desulfonatronovibrionaceae</taxon>
        <taxon>Desulfonatronospira</taxon>
    </lineage>
</organism>
<evidence type="ECO:0000313" key="4">
    <source>
        <dbReference type="Proteomes" id="UP000005496"/>
    </source>
</evidence>
<dbReference type="Proteomes" id="UP000005496">
    <property type="component" value="Unassembled WGS sequence"/>
</dbReference>
<keyword evidence="1" id="KW-0812">Transmembrane</keyword>
<dbReference type="EMBL" id="ACJN02000003">
    <property type="protein sequence ID" value="EFI33761.1"/>
    <property type="molecule type" value="Genomic_DNA"/>
</dbReference>
<dbReference type="Pfam" id="PF09976">
    <property type="entry name" value="TPR_21"/>
    <property type="match status" value="1"/>
</dbReference>
<feature type="transmembrane region" description="Helical" evidence="1">
    <location>
        <begin position="35"/>
        <end position="56"/>
    </location>
</feature>
<name>D6SSU5_9BACT</name>
<evidence type="ECO:0000256" key="1">
    <source>
        <dbReference type="SAM" id="Phobius"/>
    </source>
</evidence>
<dbReference type="RefSeq" id="WP_008871110.1">
    <property type="nucleotide sequence ID" value="NZ_ACJN02000003.1"/>
</dbReference>
<comment type="caution">
    <text evidence="3">The sequence shown here is derived from an EMBL/GenBank/DDBJ whole genome shotgun (WGS) entry which is preliminary data.</text>
</comment>
<evidence type="ECO:0000259" key="2">
    <source>
        <dbReference type="Pfam" id="PF09976"/>
    </source>
</evidence>
<keyword evidence="1" id="KW-1133">Transmembrane helix</keyword>
<protein>
    <recommendedName>
        <fullName evidence="2">Ancillary SecYEG translocon subunit/Cell division coordinator CpoB TPR domain-containing protein</fullName>
    </recommendedName>
</protein>
<dbReference type="OrthoDB" id="5471366at2"/>
<reference evidence="3" key="1">
    <citation type="submission" date="2010-05" db="EMBL/GenBank/DDBJ databases">
        <title>The draft genome of Desulfonatronospira thiodismutans ASO3-1.</title>
        <authorList>
            <consortium name="US DOE Joint Genome Institute (JGI-PGF)"/>
            <person name="Lucas S."/>
            <person name="Copeland A."/>
            <person name="Lapidus A."/>
            <person name="Cheng J.-F."/>
            <person name="Bruce D."/>
            <person name="Goodwin L."/>
            <person name="Pitluck S."/>
            <person name="Chertkov O."/>
            <person name="Brettin T."/>
            <person name="Detter J.C."/>
            <person name="Han C."/>
            <person name="Land M.L."/>
            <person name="Hauser L."/>
            <person name="Kyrpides N."/>
            <person name="Mikhailova N."/>
            <person name="Muyzer G."/>
            <person name="Woyke T."/>
        </authorList>
    </citation>
    <scope>NUCLEOTIDE SEQUENCE [LARGE SCALE GENOMIC DNA]</scope>
    <source>
        <strain evidence="3">ASO3-1</strain>
    </source>
</reference>
<dbReference type="SUPFAM" id="SSF48452">
    <property type="entry name" value="TPR-like"/>
    <property type="match status" value="1"/>
</dbReference>
<keyword evidence="4" id="KW-1185">Reference proteome</keyword>
<evidence type="ECO:0000313" key="3">
    <source>
        <dbReference type="EMBL" id="EFI33761.1"/>
    </source>
</evidence>
<dbReference type="Gene3D" id="1.25.40.10">
    <property type="entry name" value="Tetratricopeptide repeat domain"/>
    <property type="match status" value="1"/>
</dbReference>
<dbReference type="InterPro" id="IPR018704">
    <property type="entry name" value="SecYEG/CpoB_TPR"/>
</dbReference>
<dbReference type="InterPro" id="IPR019734">
    <property type="entry name" value="TPR_rpt"/>
</dbReference>
<sequence>MTDPGNRKGFLDRLMSEADETAHPLLQKIQEYQKMILTVVVAVVIGAASYSGYTFFTERAQQQAQEEMNEILAMQDQEERIQALEKFLEDAPGAMQGGALFELTRIYMDTGKYQEAADAFSRLEKKDDSLQPLALLGRAKAYELMQDYARALEILQEAGDEFPREFINQYHTQKAFVAEQAGDYQQALESYQSLKELAHGADDGFIRYKIDSLRKKTEQQGS</sequence>
<gene>
    <name evidence="3" type="ORF">Dthio_PD1100</name>
</gene>
<dbReference type="eggNOG" id="COG4649">
    <property type="taxonomic scope" value="Bacteria"/>
</dbReference>
<feature type="domain" description="Ancillary SecYEG translocon subunit/Cell division coordinator CpoB TPR" evidence="2">
    <location>
        <begin position="30"/>
        <end position="214"/>
    </location>
</feature>
<proteinExistence type="predicted"/>
<dbReference type="AlphaFoldDB" id="D6SSU5"/>
<dbReference type="InterPro" id="IPR011990">
    <property type="entry name" value="TPR-like_helical_dom_sf"/>
</dbReference>